<organism evidence="2 3">
    <name type="scientific">Tothia fuscella</name>
    <dbReference type="NCBI Taxonomy" id="1048955"/>
    <lineage>
        <taxon>Eukaryota</taxon>
        <taxon>Fungi</taxon>
        <taxon>Dikarya</taxon>
        <taxon>Ascomycota</taxon>
        <taxon>Pezizomycotina</taxon>
        <taxon>Dothideomycetes</taxon>
        <taxon>Pleosporomycetidae</taxon>
        <taxon>Venturiales</taxon>
        <taxon>Cylindrosympodiaceae</taxon>
        <taxon>Tothia</taxon>
    </lineage>
</organism>
<dbReference type="Proteomes" id="UP000800235">
    <property type="component" value="Unassembled WGS sequence"/>
</dbReference>
<dbReference type="InterPro" id="IPR021514">
    <property type="entry name" value="DUF3176"/>
</dbReference>
<gene>
    <name evidence="2" type="ORF">EJ08DRAFT_732324</name>
</gene>
<dbReference type="AlphaFoldDB" id="A0A9P4U131"/>
<dbReference type="PANTHER" id="PTHR35394:SF5">
    <property type="entry name" value="DUF3176 DOMAIN-CONTAINING PROTEIN"/>
    <property type="match status" value="1"/>
</dbReference>
<dbReference type="EMBL" id="MU007025">
    <property type="protein sequence ID" value="KAF2432578.1"/>
    <property type="molecule type" value="Genomic_DNA"/>
</dbReference>
<feature type="transmembrane region" description="Helical" evidence="1">
    <location>
        <begin position="26"/>
        <end position="46"/>
    </location>
</feature>
<name>A0A9P4U131_9PEZI</name>
<sequence>MATKPVTYAPLSHKPSSWLNLWWWELLTWILGTLAIGAIFAVLIIFSDKAQDTWTSKLSMNAKWAWFGKKRELEDLKIMDDATRGSGGSLCFLLTLPLRWLKGVGLSFVQQAVRIEQRDVTDTAPAYINALTGFDLFDGFACASDGVENCAFDMTPTMESAIKNGFKGRDIRILSLAGQCPTSRCKWSSYRSLSFCPSVQDISNDVRGWMLKSSSYAQLPNGTNINLLPVGLFSAQTTNGYSPPGRDGRNVTLWFTTIAPPDGWHRSDRIVPNAPASLIFEVYMLYTSHIKFVSLHSSPVAAAKAQFPYAYERCKRGPPTVLPAHIYWGKTKFWTSGIQGTSDIAAR</sequence>
<keyword evidence="3" id="KW-1185">Reference proteome</keyword>
<proteinExistence type="predicted"/>
<reference evidence="2" key="1">
    <citation type="journal article" date="2020" name="Stud. Mycol.">
        <title>101 Dothideomycetes genomes: a test case for predicting lifestyles and emergence of pathogens.</title>
        <authorList>
            <person name="Haridas S."/>
            <person name="Albert R."/>
            <person name="Binder M."/>
            <person name="Bloem J."/>
            <person name="Labutti K."/>
            <person name="Salamov A."/>
            <person name="Andreopoulos B."/>
            <person name="Baker S."/>
            <person name="Barry K."/>
            <person name="Bills G."/>
            <person name="Bluhm B."/>
            <person name="Cannon C."/>
            <person name="Castanera R."/>
            <person name="Culley D."/>
            <person name="Daum C."/>
            <person name="Ezra D."/>
            <person name="Gonzalez J."/>
            <person name="Henrissat B."/>
            <person name="Kuo A."/>
            <person name="Liang C."/>
            <person name="Lipzen A."/>
            <person name="Lutzoni F."/>
            <person name="Magnuson J."/>
            <person name="Mondo S."/>
            <person name="Nolan M."/>
            <person name="Ohm R."/>
            <person name="Pangilinan J."/>
            <person name="Park H.-J."/>
            <person name="Ramirez L."/>
            <person name="Alfaro M."/>
            <person name="Sun H."/>
            <person name="Tritt A."/>
            <person name="Yoshinaga Y."/>
            <person name="Zwiers L.-H."/>
            <person name="Turgeon B."/>
            <person name="Goodwin S."/>
            <person name="Spatafora J."/>
            <person name="Crous P."/>
            <person name="Grigoriev I."/>
        </authorList>
    </citation>
    <scope>NUCLEOTIDE SEQUENCE</scope>
    <source>
        <strain evidence="2">CBS 130266</strain>
    </source>
</reference>
<keyword evidence="1" id="KW-1133">Transmembrane helix</keyword>
<evidence type="ECO:0000256" key="1">
    <source>
        <dbReference type="SAM" id="Phobius"/>
    </source>
</evidence>
<keyword evidence="1" id="KW-0472">Membrane</keyword>
<keyword evidence="1" id="KW-0812">Transmembrane</keyword>
<dbReference type="Pfam" id="PF11374">
    <property type="entry name" value="DUF3176"/>
    <property type="match status" value="1"/>
</dbReference>
<evidence type="ECO:0000313" key="2">
    <source>
        <dbReference type="EMBL" id="KAF2432578.1"/>
    </source>
</evidence>
<comment type="caution">
    <text evidence="2">The sequence shown here is derived from an EMBL/GenBank/DDBJ whole genome shotgun (WGS) entry which is preliminary data.</text>
</comment>
<accession>A0A9P4U131</accession>
<dbReference type="PANTHER" id="PTHR35394">
    <property type="entry name" value="DUF3176 DOMAIN-CONTAINING PROTEIN"/>
    <property type="match status" value="1"/>
</dbReference>
<evidence type="ECO:0000313" key="3">
    <source>
        <dbReference type="Proteomes" id="UP000800235"/>
    </source>
</evidence>
<dbReference type="OrthoDB" id="5242705at2759"/>
<protein>
    <submittedName>
        <fullName evidence="2">Uncharacterized protein</fullName>
    </submittedName>
</protein>